<keyword evidence="2" id="KW-0614">Plasmid</keyword>
<dbReference type="OrthoDB" id="9804380at2"/>
<dbReference type="HOGENOM" id="CLU_019823_1_0_11"/>
<dbReference type="EMBL" id="CP011045">
    <property type="protein sequence ID" value="AJW80681.1"/>
    <property type="molecule type" value="Genomic_DNA"/>
</dbReference>
<dbReference type="Proteomes" id="UP000032604">
    <property type="component" value="Plasmid pCI2"/>
</dbReference>
<dbReference type="KEGG" id="cmh:VO01_15675"/>
<dbReference type="InterPro" id="IPR027417">
    <property type="entry name" value="P-loop_NTPase"/>
</dbReference>
<evidence type="ECO:0008006" key="4">
    <source>
        <dbReference type="Google" id="ProtNLM"/>
    </source>
</evidence>
<accession>A0A0D5CM17</accession>
<dbReference type="PATRIC" id="fig|33014.5.peg.3235"/>
<dbReference type="RefSeq" id="WP_045530889.1">
    <property type="nucleotide sequence ID" value="NZ_CP011045.1"/>
</dbReference>
<evidence type="ECO:0000256" key="1">
    <source>
        <dbReference type="SAM" id="MobiDB-lite"/>
    </source>
</evidence>
<evidence type="ECO:0000313" key="3">
    <source>
        <dbReference type="Proteomes" id="UP000032604"/>
    </source>
</evidence>
<gene>
    <name evidence="2" type="ORF">VO01_15675</name>
</gene>
<dbReference type="SUPFAM" id="SSF52540">
    <property type="entry name" value="P-loop containing nucleoside triphosphate hydrolases"/>
    <property type="match status" value="1"/>
</dbReference>
<protein>
    <recommendedName>
        <fullName evidence="4">ATP-binding protein</fullName>
    </recommendedName>
</protein>
<name>A0A0D5CM17_9MICO</name>
<organism evidence="2 3">
    <name type="scientific">Clavibacter michiganensis subsp. insidiosus</name>
    <dbReference type="NCBI Taxonomy" id="33014"/>
    <lineage>
        <taxon>Bacteria</taxon>
        <taxon>Bacillati</taxon>
        <taxon>Actinomycetota</taxon>
        <taxon>Actinomycetes</taxon>
        <taxon>Micrococcales</taxon>
        <taxon>Microbacteriaceae</taxon>
        <taxon>Clavibacter</taxon>
    </lineage>
</organism>
<dbReference type="Gene3D" id="3.40.50.300">
    <property type="entry name" value="P-loop containing nucleotide triphosphate hydrolases"/>
    <property type="match status" value="1"/>
</dbReference>
<geneLocation type="plasmid" evidence="2 3">
    <name>pCI2</name>
</geneLocation>
<proteinExistence type="predicted"/>
<dbReference type="AlphaFoldDB" id="A0A0D5CM17"/>
<sequence length="501" mass="54395">MGGTMTRRLTRTPMGFLGHGGGMWSRVPQAPMWFSTSVQGCGIYPFGVGTGRPTDGAPLGRDVDTHTAVCTDHEALYRANVISSPTGILFGINGVGKSTTAQTILLGQMGRGLTPAVFDPIKGEHVPMIRAVGGQVFSIGPGAGRDKLNIVSPGPLGAAAARIGGHVGEELAQLARDKAVALVQLNARVSRGHPLDDIEDTALEAIVDSLRERTSRPVTRDLVTVFDAVSDRMLHVTGQRDADSFRARFARLGETLRYMISGEMGQMLSGVDSVEFDPGNPGGFCFDTSSIDPSNTRLLSAAMLSTWSLGMDAIDAHWEIAQHEQRLVEEAALAGEMYVPKVTWSGYTSLMDECWYPLRACEGIVDRYDALIRTNRSKGVAELKVTHSPKDLISLPNPADREKARGFVERSGLVYLMALTRDDLESLSGIRRLTSKEINRVASFNAAPSWKQPPRRKGEKGAPPGAGRVMLKLPERAGITVQMFQTDVQQQLHVTDERYRQ</sequence>
<feature type="region of interest" description="Disordered" evidence="1">
    <location>
        <begin position="446"/>
        <end position="468"/>
    </location>
</feature>
<evidence type="ECO:0000313" key="2">
    <source>
        <dbReference type="EMBL" id="AJW80681.1"/>
    </source>
</evidence>
<reference evidence="2 3" key="1">
    <citation type="journal article" date="2015" name="Genome Announc.">
        <title>Complete Genome Sequence of Clavibacter michiganensis subsp. insidiosus R1-1 Using PacBio Single-Molecule Real-Time Technology.</title>
        <authorList>
            <person name="Lu Y."/>
            <person name="Samac D.A."/>
            <person name="Glazebrook J."/>
            <person name="Ishimaru C.A."/>
        </authorList>
    </citation>
    <scope>NUCLEOTIDE SEQUENCE [LARGE SCALE GENOMIC DNA]</scope>
    <source>
        <strain evidence="2 3">R1-1</strain>
        <plasmid evidence="2 3">pCI2</plasmid>
    </source>
</reference>